<keyword evidence="3" id="KW-1185">Reference proteome</keyword>
<evidence type="ECO:0000256" key="1">
    <source>
        <dbReference type="SAM" id="MobiDB-lite"/>
    </source>
</evidence>
<dbReference type="Proteomes" id="UP000321857">
    <property type="component" value="Chromosome"/>
</dbReference>
<name>A0A516ISN7_9SPHN</name>
<proteinExistence type="predicted"/>
<dbReference type="RefSeq" id="WP_147494377.1">
    <property type="nucleotide sequence ID" value="NZ_CP041659.1"/>
</dbReference>
<protein>
    <submittedName>
        <fullName evidence="2">Uncharacterized protein</fullName>
    </submittedName>
</protein>
<evidence type="ECO:0000313" key="2">
    <source>
        <dbReference type="EMBL" id="QDP19928.1"/>
    </source>
</evidence>
<reference evidence="2 3" key="1">
    <citation type="submission" date="2019-07" db="EMBL/GenBank/DDBJ databases">
        <title>Sphingomonas AE3 Genome sequencing and assembly.</title>
        <authorList>
            <person name="Kim H."/>
        </authorList>
    </citation>
    <scope>NUCLEOTIDE SEQUENCE [LARGE SCALE GENOMIC DNA]</scope>
    <source>
        <strain evidence="2 3">AE3</strain>
    </source>
</reference>
<dbReference type="AlphaFoldDB" id="A0A516ISN7"/>
<dbReference type="EMBL" id="CP041659">
    <property type="protein sequence ID" value="QDP19928.1"/>
    <property type="molecule type" value="Genomic_DNA"/>
</dbReference>
<sequence length="65" mass="7394">MDEQSIEYFREREQAERNAARSAACHEARRSHEELATKYAALIHQAETSSPETHLKSLGLASHRS</sequence>
<evidence type="ECO:0000313" key="3">
    <source>
        <dbReference type="Proteomes" id="UP000321857"/>
    </source>
</evidence>
<feature type="region of interest" description="Disordered" evidence="1">
    <location>
        <begin position="46"/>
        <end position="65"/>
    </location>
</feature>
<gene>
    <name evidence="2" type="ORF">FMM02_08150</name>
</gene>
<accession>A0A516ISN7</accession>
<organism evidence="2 3">
    <name type="scientific">Sphingomonas xanthus</name>
    <dbReference type="NCBI Taxonomy" id="2594473"/>
    <lineage>
        <taxon>Bacteria</taxon>
        <taxon>Pseudomonadati</taxon>
        <taxon>Pseudomonadota</taxon>
        <taxon>Alphaproteobacteria</taxon>
        <taxon>Sphingomonadales</taxon>
        <taxon>Sphingomonadaceae</taxon>
        <taxon>Sphingomonas</taxon>
    </lineage>
</organism>
<dbReference type="KEGG" id="sxa:FMM02_08150"/>